<evidence type="ECO:0000313" key="1">
    <source>
        <dbReference type="EMBL" id="KIA59660.1"/>
    </source>
</evidence>
<evidence type="ECO:0000313" key="2">
    <source>
        <dbReference type="Proteomes" id="UP000031364"/>
    </source>
</evidence>
<proteinExistence type="predicted"/>
<organism evidence="1 2">
    <name type="scientific">Nocardia vulneris</name>
    <dbReference type="NCBI Taxonomy" id="1141657"/>
    <lineage>
        <taxon>Bacteria</taxon>
        <taxon>Bacillati</taxon>
        <taxon>Actinomycetota</taxon>
        <taxon>Actinomycetes</taxon>
        <taxon>Mycobacteriales</taxon>
        <taxon>Nocardiaceae</taxon>
        <taxon>Nocardia</taxon>
    </lineage>
</organism>
<reference evidence="1 2" key="1">
    <citation type="journal article" date="2014" name="Int. J. Syst. Evol. Microbiol.">
        <title>Nocardia vulneris sp. nov., isolated from wounds of human patients in North America.</title>
        <authorList>
            <person name="Lasker B.A."/>
            <person name="Bell M."/>
            <person name="Klenk H.P."/>
            <person name="Sproer C."/>
            <person name="Schumann C."/>
            <person name="Schumann P."/>
            <person name="Brown J.M."/>
        </authorList>
    </citation>
    <scope>NUCLEOTIDE SEQUENCE [LARGE SCALE GENOMIC DNA]</scope>
    <source>
        <strain evidence="1 2">W9851</strain>
    </source>
</reference>
<keyword evidence="2" id="KW-1185">Reference proteome</keyword>
<protein>
    <submittedName>
        <fullName evidence="1">Uncharacterized protein</fullName>
    </submittedName>
</protein>
<sequence>MWFYLSMNSRHPGGTELATVPKTVLTDHQGIVTQVVPDTPLPPPPGVPAEATAIAAAWADSIRQLFGAGSVGVLVVDAVFAIGAGATVRLRQEIDSIRVYGASVAQSLDAAGALLSVTGALAQQSRGAFPPGAAAPTPDAARTARQALASRANAPVEQFTASTVLPVWYDPKLAAQDAAPSVAVPAYLVEVNGDGHGRQPELWVVFVDATDTGRVLDSWSETKHFDHH</sequence>
<name>A0ABR4Z2V8_9NOCA</name>
<dbReference type="Proteomes" id="UP000031364">
    <property type="component" value="Unassembled WGS sequence"/>
</dbReference>
<dbReference type="EMBL" id="JNFP01000098">
    <property type="protein sequence ID" value="KIA59660.1"/>
    <property type="molecule type" value="Genomic_DNA"/>
</dbReference>
<gene>
    <name evidence="1" type="ORF">FG87_41650</name>
</gene>
<comment type="caution">
    <text evidence="1">The sequence shown here is derived from an EMBL/GenBank/DDBJ whole genome shotgun (WGS) entry which is preliminary data.</text>
</comment>
<accession>A0ABR4Z2V8</accession>